<dbReference type="SUPFAM" id="SSF52402">
    <property type="entry name" value="Adenine nucleotide alpha hydrolases-like"/>
    <property type="match status" value="1"/>
</dbReference>
<dbReference type="PIRSF" id="PIRSF006630">
    <property type="entry name" value="NADS_GAT"/>
    <property type="match status" value="1"/>
</dbReference>
<dbReference type="EC" id="6.3.5.1" evidence="3 10"/>
<organism evidence="12 13">
    <name type="scientific">Prunus armeniaca</name>
    <name type="common">Apricot</name>
    <name type="synonym">Armeniaca vulgaris</name>
    <dbReference type="NCBI Taxonomy" id="36596"/>
    <lineage>
        <taxon>Eukaryota</taxon>
        <taxon>Viridiplantae</taxon>
        <taxon>Streptophyta</taxon>
        <taxon>Embryophyta</taxon>
        <taxon>Tracheophyta</taxon>
        <taxon>Spermatophyta</taxon>
        <taxon>Magnoliopsida</taxon>
        <taxon>eudicotyledons</taxon>
        <taxon>Gunneridae</taxon>
        <taxon>Pentapetalae</taxon>
        <taxon>rosids</taxon>
        <taxon>fabids</taxon>
        <taxon>Rosales</taxon>
        <taxon>Rosaceae</taxon>
        <taxon>Amygdaloideae</taxon>
        <taxon>Amygdaleae</taxon>
        <taxon>Prunus</taxon>
    </lineage>
</organism>
<evidence type="ECO:0000256" key="8">
    <source>
        <dbReference type="ARBA" id="ARBA00023027"/>
    </source>
</evidence>
<dbReference type="InterPro" id="IPR036526">
    <property type="entry name" value="C-N_Hydrolase_sf"/>
</dbReference>
<comment type="pathway">
    <text evidence="1 10">Cofactor biosynthesis; NAD(+) biosynthesis; NAD(+) from deamido-NAD(+) (L-Gln route): step 1/1.</text>
</comment>
<dbReference type="AlphaFoldDB" id="A0A6J5XF17"/>
<dbReference type="GO" id="GO:0003952">
    <property type="term" value="F:NAD+ synthase (glutamine-hydrolyzing) activity"/>
    <property type="evidence" value="ECO:0007669"/>
    <property type="project" value="UniProtKB-UniRule"/>
</dbReference>
<name>A0A6J5XF17_PRUAR</name>
<evidence type="ECO:0000259" key="11">
    <source>
        <dbReference type="PROSITE" id="PS50263"/>
    </source>
</evidence>
<dbReference type="InterPro" id="IPR014729">
    <property type="entry name" value="Rossmann-like_a/b/a_fold"/>
</dbReference>
<feature type="domain" description="CN hydrolase" evidence="11">
    <location>
        <begin position="4"/>
        <end position="274"/>
    </location>
</feature>
<evidence type="ECO:0000256" key="10">
    <source>
        <dbReference type="PIRNR" id="PIRNR006630"/>
    </source>
</evidence>
<dbReference type="HAMAP" id="MF_02090">
    <property type="entry name" value="NadE_glutamine_dep"/>
    <property type="match status" value="1"/>
</dbReference>
<dbReference type="GO" id="GO:0009435">
    <property type="term" value="P:NAD+ biosynthetic process"/>
    <property type="evidence" value="ECO:0007669"/>
    <property type="project" value="UniProtKB-UniRule"/>
</dbReference>
<dbReference type="FunFam" id="3.60.110.10:FF:000003">
    <property type="entry name" value="Glutamine-dependent NAD(+) synthetase"/>
    <property type="match status" value="1"/>
</dbReference>
<evidence type="ECO:0000313" key="12">
    <source>
        <dbReference type="EMBL" id="CAB4310652.1"/>
    </source>
</evidence>
<keyword evidence="6 10" id="KW-0547">Nucleotide-binding</keyword>
<keyword evidence="13" id="KW-1185">Reference proteome</keyword>
<evidence type="ECO:0000256" key="4">
    <source>
        <dbReference type="ARBA" id="ARBA00017309"/>
    </source>
</evidence>
<sequence length="732" mass="81384">MRLLKTATCNLNQWAMDFDCNLKNIKESIAEAKEAGAVIRLGPELEITGYGCEDHFLELDTVNHAWECLKELLVGDWTDGILCSFGMPVIKGSERYNCQILCMNRKIIMIRPKMWLANDGNYRELRWFTAWKQRDQLVNFQLPKEISEALSQDSVPFGYGYIQFLDTAVAAEICEELFTPTPPHAELALNGVEVFMNASGSHHQLRKLDIRLRAFIGATHTRGGVYMYSNHQGCDGGRLYYDGCASVVVNGDLVAQGSQFSLKDVEVVIAQIDLEAVASLRGSISSFQEQASCKTRVPFVEARYNLCQSFNLKMCLSSPLKIKYHSPEEEIAFGPGCWLWDYLRRSGASGFLLPLSGGADSSSVAAIVGCMCQLVVKEIANGDEQVKADAIRIGQYKDGQYPTDSREFAKRIFYTVFMGSENSSEATKSRAKVLADEIGAWHLDVSIDGVISALLSLFQTVTGKRPLYKVDGGSNSENLGLQNIQARIRMVLAFMFASLLPWVHNKPGFYLVLGSSNVDEALRGYLTKYDCSSADINPIGSISKQDLRTFLRWAATHLGYASLAEIEAAPPTAELEPIRSDYSQLDEVDMGMTYEELSVYGRLRKIFRCGPISMFKSGGNLLQFSNSVPISWLQNLCYRWGAKLTPQEVADKVKHFFKVIRQRIIGSTFASFLYNARWPYQFRKIDDLVRELDGDRVHLGESSELDKLRDASQGGGGMGVVAAGSGNPNVGL</sequence>
<keyword evidence="8 10" id="KW-0520">NAD</keyword>
<dbReference type="InterPro" id="IPR014445">
    <property type="entry name" value="Gln-dep_NAD_synthase"/>
</dbReference>
<dbReference type="Pfam" id="PF00795">
    <property type="entry name" value="CN_hydrolase"/>
    <property type="match status" value="1"/>
</dbReference>
<comment type="similarity">
    <text evidence="2 10">In the C-terminal section; belongs to the NAD synthetase family.</text>
</comment>
<evidence type="ECO:0000256" key="2">
    <source>
        <dbReference type="ARBA" id="ARBA00007145"/>
    </source>
</evidence>
<dbReference type="PANTHER" id="PTHR23090:SF9">
    <property type="entry name" value="GLUTAMINE-DEPENDENT NAD(+) SYNTHETASE"/>
    <property type="match status" value="1"/>
</dbReference>
<evidence type="ECO:0000256" key="3">
    <source>
        <dbReference type="ARBA" id="ARBA00012743"/>
    </source>
</evidence>
<comment type="catalytic activity">
    <reaction evidence="9 10">
        <text>deamido-NAD(+) + L-glutamine + ATP + H2O = L-glutamate + AMP + diphosphate + NAD(+) + H(+)</text>
        <dbReference type="Rhea" id="RHEA:24384"/>
        <dbReference type="ChEBI" id="CHEBI:15377"/>
        <dbReference type="ChEBI" id="CHEBI:15378"/>
        <dbReference type="ChEBI" id="CHEBI:29985"/>
        <dbReference type="ChEBI" id="CHEBI:30616"/>
        <dbReference type="ChEBI" id="CHEBI:33019"/>
        <dbReference type="ChEBI" id="CHEBI:57540"/>
        <dbReference type="ChEBI" id="CHEBI:58359"/>
        <dbReference type="ChEBI" id="CHEBI:58437"/>
        <dbReference type="ChEBI" id="CHEBI:456215"/>
        <dbReference type="EC" id="6.3.5.1"/>
    </reaction>
</comment>
<dbReference type="NCBIfam" id="TIGR00552">
    <property type="entry name" value="nadE"/>
    <property type="match status" value="1"/>
</dbReference>
<evidence type="ECO:0000256" key="6">
    <source>
        <dbReference type="ARBA" id="ARBA00022741"/>
    </source>
</evidence>
<evidence type="ECO:0000313" key="13">
    <source>
        <dbReference type="Proteomes" id="UP000507245"/>
    </source>
</evidence>
<evidence type="ECO:0000256" key="9">
    <source>
        <dbReference type="ARBA" id="ARBA00052340"/>
    </source>
</evidence>
<gene>
    <name evidence="12" type="ORF">ORAREDHAP_LOCUS32614</name>
</gene>
<dbReference type="OrthoDB" id="2020662at2759"/>
<dbReference type="FunFam" id="3.40.50.620:FF:000036">
    <property type="entry name" value="Glutamine-dependent NAD(+) synthetase"/>
    <property type="match status" value="1"/>
</dbReference>
<dbReference type="Proteomes" id="UP000507245">
    <property type="component" value="Unassembled WGS sequence"/>
</dbReference>
<dbReference type="Gene3D" id="3.40.50.620">
    <property type="entry name" value="HUPs"/>
    <property type="match status" value="1"/>
</dbReference>
<dbReference type="PANTHER" id="PTHR23090">
    <property type="entry name" value="NH 3 /GLUTAMINE-DEPENDENT NAD + SYNTHETASE"/>
    <property type="match status" value="1"/>
</dbReference>
<dbReference type="InterPro" id="IPR003010">
    <property type="entry name" value="C-N_Hydrolase"/>
</dbReference>
<dbReference type="InterPro" id="IPR003694">
    <property type="entry name" value="NAD_synthase"/>
</dbReference>
<dbReference type="GO" id="GO:0004359">
    <property type="term" value="F:glutaminase activity"/>
    <property type="evidence" value="ECO:0007669"/>
    <property type="project" value="InterPro"/>
</dbReference>
<dbReference type="CDD" id="cd00553">
    <property type="entry name" value="NAD_synthase"/>
    <property type="match status" value="1"/>
</dbReference>
<dbReference type="SUPFAM" id="SSF56317">
    <property type="entry name" value="Carbon-nitrogen hydrolase"/>
    <property type="match status" value="1"/>
</dbReference>
<dbReference type="Gene3D" id="3.60.110.10">
    <property type="entry name" value="Carbon-nitrogen hydrolase"/>
    <property type="match status" value="1"/>
</dbReference>
<accession>A0A6J5XF17</accession>
<evidence type="ECO:0000256" key="1">
    <source>
        <dbReference type="ARBA" id="ARBA00005188"/>
    </source>
</evidence>
<proteinExistence type="inferred from homology"/>
<dbReference type="GO" id="GO:0005737">
    <property type="term" value="C:cytoplasm"/>
    <property type="evidence" value="ECO:0007669"/>
    <property type="project" value="InterPro"/>
</dbReference>
<keyword evidence="7 10" id="KW-0067">ATP-binding</keyword>
<evidence type="ECO:0000256" key="5">
    <source>
        <dbReference type="ARBA" id="ARBA00022598"/>
    </source>
</evidence>
<protein>
    <recommendedName>
        <fullName evidence="4 10">Glutamine-dependent NAD(+) synthetase</fullName>
        <ecNumber evidence="3 10">6.3.5.1</ecNumber>
    </recommendedName>
    <alternativeName>
        <fullName evidence="10">NAD(+) synthase [glutamine-hydrolyzing]</fullName>
    </alternativeName>
</protein>
<evidence type="ECO:0000256" key="7">
    <source>
        <dbReference type="ARBA" id="ARBA00022840"/>
    </source>
</evidence>
<keyword evidence="5 10" id="KW-0436">Ligase</keyword>
<dbReference type="UniPathway" id="UPA00253">
    <property type="reaction ID" value="UER00334"/>
</dbReference>
<dbReference type="EMBL" id="CAEKKB010000005">
    <property type="protein sequence ID" value="CAB4310652.1"/>
    <property type="molecule type" value="Genomic_DNA"/>
</dbReference>
<dbReference type="Pfam" id="PF02540">
    <property type="entry name" value="NAD_synthase"/>
    <property type="match status" value="1"/>
</dbReference>
<reference evidence="13" key="1">
    <citation type="journal article" date="2020" name="Genome Biol.">
        <title>Gamete binning: chromosome-level and haplotype-resolved genome assembly enabled by high-throughput single-cell sequencing of gamete genomes.</title>
        <authorList>
            <person name="Campoy J.A."/>
            <person name="Sun H."/>
            <person name="Goel M."/>
            <person name="Jiao W.-B."/>
            <person name="Folz-Donahue K."/>
            <person name="Wang N."/>
            <person name="Rubio M."/>
            <person name="Liu C."/>
            <person name="Kukat C."/>
            <person name="Ruiz D."/>
            <person name="Huettel B."/>
            <person name="Schneeberger K."/>
        </authorList>
    </citation>
    <scope>NUCLEOTIDE SEQUENCE [LARGE SCALE GENOMIC DNA]</scope>
    <source>
        <strain evidence="13">cv. Rojo Pasion</strain>
    </source>
</reference>
<dbReference type="CDD" id="cd07570">
    <property type="entry name" value="GAT_Gln-NAD-synth"/>
    <property type="match status" value="1"/>
</dbReference>
<dbReference type="PROSITE" id="PS50263">
    <property type="entry name" value="CN_HYDROLASE"/>
    <property type="match status" value="1"/>
</dbReference>
<dbReference type="InterPro" id="IPR022310">
    <property type="entry name" value="NAD/GMP_synthase"/>
</dbReference>
<dbReference type="GO" id="GO:0005524">
    <property type="term" value="F:ATP binding"/>
    <property type="evidence" value="ECO:0007669"/>
    <property type="project" value="UniProtKB-UniRule"/>
</dbReference>